<protein>
    <submittedName>
        <fullName evidence="1">Uncharacterized protein</fullName>
    </submittedName>
</protein>
<comment type="caution">
    <text evidence="1">The sequence shown here is derived from an EMBL/GenBank/DDBJ whole genome shotgun (WGS) entry which is preliminary data.</text>
</comment>
<dbReference type="AlphaFoldDB" id="A0A833V7N5"/>
<evidence type="ECO:0000313" key="1">
    <source>
        <dbReference type="EMBL" id="KAF3327762.1"/>
    </source>
</evidence>
<keyword evidence="2" id="KW-1185">Reference proteome</keyword>
<organism evidence="1 2">
    <name type="scientific">Carex littledalei</name>
    <dbReference type="NCBI Taxonomy" id="544730"/>
    <lineage>
        <taxon>Eukaryota</taxon>
        <taxon>Viridiplantae</taxon>
        <taxon>Streptophyta</taxon>
        <taxon>Embryophyta</taxon>
        <taxon>Tracheophyta</taxon>
        <taxon>Spermatophyta</taxon>
        <taxon>Magnoliopsida</taxon>
        <taxon>Liliopsida</taxon>
        <taxon>Poales</taxon>
        <taxon>Cyperaceae</taxon>
        <taxon>Cyperoideae</taxon>
        <taxon>Cariceae</taxon>
        <taxon>Carex</taxon>
        <taxon>Carex subgen. Euthyceras</taxon>
    </lineage>
</organism>
<dbReference type="EMBL" id="SWLB01000016">
    <property type="protein sequence ID" value="KAF3327762.1"/>
    <property type="molecule type" value="Genomic_DNA"/>
</dbReference>
<reference evidence="1" key="1">
    <citation type="submission" date="2020-01" db="EMBL/GenBank/DDBJ databases">
        <title>Genome sequence of Kobresia littledalei, the first chromosome-level genome in the family Cyperaceae.</title>
        <authorList>
            <person name="Qu G."/>
        </authorList>
    </citation>
    <scope>NUCLEOTIDE SEQUENCE</scope>
    <source>
        <strain evidence="1">C.B.Clarke</strain>
        <tissue evidence="1">Leaf</tissue>
    </source>
</reference>
<name>A0A833V7N5_9POAL</name>
<proteinExistence type="predicted"/>
<gene>
    <name evidence="1" type="ORF">FCM35_KLT06368</name>
</gene>
<dbReference type="Proteomes" id="UP000623129">
    <property type="component" value="Unassembled WGS sequence"/>
</dbReference>
<sequence>MRVHVDSFIDRYRMIPLPVPDESMHYLQDAIHGEVQHEEVGEVEVREPLVSEEEFKKVHDRYLRTRLSAEGSFVCPVLPGLIRNEAFEISVEFTDLSNLMTWQCLDVSIIQIYSLDHWVLLVIISSKDLVLCIDSKVVEDRVFAIESHLLKAYWQYLKRSGRAKGKKLVIGQCFRIPYRPIHIIWKL</sequence>
<accession>A0A833V7N5</accession>
<dbReference type="OrthoDB" id="1869436at2759"/>
<evidence type="ECO:0000313" key="2">
    <source>
        <dbReference type="Proteomes" id="UP000623129"/>
    </source>
</evidence>